<reference evidence="1 2" key="1">
    <citation type="journal article" date="2020" name="Nature">
        <title>Six reference-quality genomes reveal evolution of bat adaptations.</title>
        <authorList>
            <person name="Jebb D."/>
            <person name="Huang Z."/>
            <person name="Pippel M."/>
            <person name="Hughes G.M."/>
            <person name="Lavrichenko K."/>
            <person name="Devanna P."/>
            <person name="Winkler S."/>
            <person name="Jermiin L.S."/>
            <person name="Skirmuntt E.C."/>
            <person name="Katzourakis A."/>
            <person name="Burkitt-Gray L."/>
            <person name="Ray D.A."/>
            <person name="Sullivan K.A.M."/>
            <person name="Roscito J.G."/>
            <person name="Kirilenko B.M."/>
            <person name="Davalos L.M."/>
            <person name="Corthals A.P."/>
            <person name="Power M.L."/>
            <person name="Jones G."/>
            <person name="Ransome R.D."/>
            <person name="Dechmann D.K.N."/>
            <person name="Locatelli A.G."/>
            <person name="Puechmaille S.J."/>
            <person name="Fedrigo O."/>
            <person name="Jarvis E.D."/>
            <person name="Hiller M."/>
            <person name="Vernes S.C."/>
            <person name="Myers E.W."/>
            <person name="Teeling E.C."/>
        </authorList>
    </citation>
    <scope>NUCLEOTIDE SEQUENCE [LARGE SCALE GENOMIC DNA]</scope>
    <source>
        <strain evidence="1">MPipKuh1</strain>
        <tissue evidence="1">Flight muscle</tissue>
    </source>
</reference>
<name>A0A7J7XCA1_PIPKU</name>
<keyword evidence="2" id="KW-1185">Reference proteome</keyword>
<dbReference type="Proteomes" id="UP000558488">
    <property type="component" value="Unassembled WGS sequence"/>
</dbReference>
<protein>
    <submittedName>
        <fullName evidence="1">Uncharacterized protein</fullName>
    </submittedName>
</protein>
<dbReference type="EMBL" id="JACAGB010000008">
    <property type="protein sequence ID" value="KAF6346930.1"/>
    <property type="molecule type" value="Genomic_DNA"/>
</dbReference>
<proteinExistence type="predicted"/>
<evidence type="ECO:0000313" key="1">
    <source>
        <dbReference type="EMBL" id="KAF6346930.1"/>
    </source>
</evidence>
<accession>A0A7J7XCA1</accession>
<organism evidence="1 2">
    <name type="scientific">Pipistrellus kuhlii</name>
    <name type="common">Kuhl's pipistrelle</name>
    <dbReference type="NCBI Taxonomy" id="59472"/>
    <lineage>
        <taxon>Eukaryota</taxon>
        <taxon>Metazoa</taxon>
        <taxon>Chordata</taxon>
        <taxon>Craniata</taxon>
        <taxon>Vertebrata</taxon>
        <taxon>Euteleostomi</taxon>
        <taxon>Mammalia</taxon>
        <taxon>Eutheria</taxon>
        <taxon>Laurasiatheria</taxon>
        <taxon>Chiroptera</taxon>
        <taxon>Yangochiroptera</taxon>
        <taxon>Vespertilionidae</taxon>
        <taxon>Pipistrellus</taxon>
    </lineage>
</organism>
<evidence type="ECO:0000313" key="2">
    <source>
        <dbReference type="Proteomes" id="UP000558488"/>
    </source>
</evidence>
<sequence>MGGGLSKGKGCSALSQGGVGWMMAAPRSCSFFLIHKCKCSHWQEVLSSVGLGQWAWNADGMQVIRFLLENFSSLCDLISGVQQGFFVCVSLPPTPPSGLGSPVVDTYKWPFRIILPYRPNISPLCPPFYLLVIILMESETDQLTA</sequence>
<dbReference type="AlphaFoldDB" id="A0A7J7XCA1"/>
<gene>
    <name evidence="1" type="ORF">mPipKuh1_010664</name>
</gene>
<comment type="caution">
    <text evidence="1">The sequence shown here is derived from an EMBL/GenBank/DDBJ whole genome shotgun (WGS) entry which is preliminary data.</text>
</comment>